<gene>
    <name evidence="1" type="ORF">M23134_01413</name>
</gene>
<dbReference type="Proteomes" id="UP000004095">
    <property type="component" value="Unassembled WGS sequence"/>
</dbReference>
<dbReference type="AlphaFoldDB" id="A1ZJQ4"/>
<sequence>MTVLKRTSGINFVKIEHCKNTNTVITKWQGYCPHDNIMEGMQAGLTVLKSSKAKRWIMDTEMMEGSLSDSLSWLIKIWLPAARYAGLETMAFVTSRNIFTELSTKEYAIKSNKTGNEHFLSLEDAKRWIVKQ</sequence>
<evidence type="ECO:0000313" key="2">
    <source>
        <dbReference type="Proteomes" id="UP000004095"/>
    </source>
</evidence>
<proteinExistence type="predicted"/>
<reference evidence="1 2" key="1">
    <citation type="submission" date="2007-01" db="EMBL/GenBank/DDBJ databases">
        <authorList>
            <person name="Haygood M."/>
            <person name="Podell S."/>
            <person name="Anderson C."/>
            <person name="Hopkinson B."/>
            <person name="Roe K."/>
            <person name="Barbeau K."/>
            <person name="Gaasterland T."/>
            <person name="Ferriera S."/>
            <person name="Johnson J."/>
            <person name="Kravitz S."/>
            <person name="Beeson K."/>
            <person name="Sutton G."/>
            <person name="Rogers Y.-H."/>
            <person name="Friedman R."/>
            <person name="Frazier M."/>
            <person name="Venter J.C."/>
        </authorList>
    </citation>
    <scope>NUCLEOTIDE SEQUENCE [LARGE SCALE GENOMIC DNA]</scope>
    <source>
        <strain evidence="1 2">ATCC 23134</strain>
    </source>
</reference>
<dbReference type="RefSeq" id="WP_002696361.1">
    <property type="nucleotide sequence ID" value="NZ_AAWS01000011.1"/>
</dbReference>
<evidence type="ECO:0000313" key="1">
    <source>
        <dbReference type="EMBL" id="EAY29357.1"/>
    </source>
</evidence>
<name>A1ZJQ4_MICM2</name>
<comment type="caution">
    <text evidence="1">The sequence shown here is derived from an EMBL/GenBank/DDBJ whole genome shotgun (WGS) entry which is preliminary data.</text>
</comment>
<protein>
    <recommendedName>
        <fullName evidence="3">STAS/SEC14 domain-containing protein</fullName>
    </recommendedName>
</protein>
<dbReference type="OrthoDB" id="882485at2"/>
<keyword evidence="2" id="KW-1185">Reference proteome</keyword>
<dbReference type="EMBL" id="AAWS01000011">
    <property type="protein sequence ID" value="EAY29357.1"/>
    <property type="molecule type" value="Genomic_DNA"/>
</dbReference>
<evidence type="ECO:0008006" key="3">
    <source>
        <dbReference type="Google" id="ProtNLM"/>
    </source>
</evidence>
<accession>A1ZJQ4</accession>
<organism evidence="1 2">
    <name type="scientific">Microscilla marina ATCC 23134</name>
    <dbReference type="NCBI Taxonomy" id="313606"/>
    <lineage>
        <taxon>Bacteria</taxon>
        <taxon>Pseudomonadati</taxon>
        <taxon>Bacteroidota</taxon>
        <taxon>Cytophagia</taxon>
        <taxon>Cytophagales</taxon>
        <taxon>Microscillaceae</taxon>
        <taxon>Microscilla</taxon>
    </lineage>
</organism>